<dbReference type="SMART" id="SM00382">
    <property type="entry name" value="AAA"/>
    <property type="match status" value="1"/>
</dbReference>
<protein>
    <submittedName>
        <fullName evidence="11">ABC transporter ATP-binding protein</fullName>
    </submittedName>
</protein>
<gene>
    <name evidence="11" type="ORF">Z968_00985</name>
</gene>
<dbReference type="PANTHER" id="PTHR43790:SF4">
    <property type="entry name" value="GUANOSINE IMPORT ATP-BINDING PROTEIN NUPO"/>
    <property type="match status" value="1"/>
</dbReference>
<evidence type="ECO:0000256" key="9">
    <source>
        <dbReference type="ARBA" id="ARBA00023136"/>
    </source>
</evidence>
<evidence type="ECO:0000256" key="6">
    <source>
        <dbReference type="ARBA" id="ARBA00022741"/>
    </source>
</evidence>
<dbReference type="Gene3D" id="3.40.50.300">
    <property type="entry name" value="P-loop containing nucleotide triphosphate hydrolases"/>
    <property type="match status" value="2"/>
</dbReference>
<dbReference type="SUPFAM" id="SSF52540">
    <property type="entry name" value="P-loop containing nucleoside triphosphate hydrolases"/>
    <property type="match status" value="2"/>
</dbReference>
<evidence type="ECO:0000259" key="10">
    <source>
        <dbReference type="PROSITE" id="PS50893"/>
    </source>
</evidence>
<dbReference type="PANTHER" id="PTHR43790">
    <property type="entry name" value="CARBOHYDRATE TRANSPORT ATP-BINDING PROTEIN MG119-RELATED"/>
    <property type="match status" value="1"/>
</dbReference>
<keyword evidence="7 11" id="KW-0067">ATP-binding</keyword>
<dbReference type="EMBL" id="JENJ01000003">
    <property type="protein sequence ID" value="KGM98081.1"/>
    <property type="molecule type" value="Genomic_DNA"/>
</dbReference>
<evidence type="ECO:0000313" key="12">
    <source>
        <dbReference type="Proteomes" id="UP000030012"/>
    </source>
</evidence>
<keyword evidence="9" id="KW-0472">Membrane</keyword>
<dbReference type="GO" id="GO:0005886">
    <property type="term" value="C:plasma membrane"/>
    <property type="evidence" value="ECO:0007669"/>
    <property type="project" value="UniProtKB-SubCell"/>
</dbReference>
<dbReference type="InterPro" id="IPR003439">
    <property type="entry name" value="ABC_transporter-like_ATP-bd"/>
</dbReference>
<keyword evidence="3" id="KW-0813">Transport</keyword>
<comment type="caution">
    <text evidence="11">The sequence shown here is derived from an EMBL/GenBank/DDBJ whole genome shotgun (WGS) entry which is preliminary data.</text>
</comment>
<evidence type="ECO:0000313" key="11">
    <source>
        <dbReference type="EMBL" id="KGM98081.1"/>
    </source>
</evidence>
<name>A0A0A0ICI1_CLONO</name>
<dbReference type="AlphaFoldDB" id="A0A0A0ICI1"/>
<dbReference type="PROSITE" id="PS00211">
    <property type="entry name" value="ABC_TRANSPORTER_1"/>
    <property type="match status" value="1"/>
</dbReference>
<evidence type="ECO:0000256" key="7">
    <source>
        <dbReference type="ARBA" id="ARBA00022840"/>
    </source>
</evidence>
<evidence type="ECO:0000256" key="4">
    <source>
        <dbReference type="ARBA" id="ARBA00022475"/>
    </source>
</evidence>
<accession>A0A0A0ICI1</accession>
<keyword evidence="6" id="KW-0547">Nucleotide-binding</keyword>
<evidence type="ECO:0000256" key="3">
    <source>
        <dbReference type="ARBA" id="ARBA00022448"/>
    </source>
</evidence>
<reference evidence="11 12" key="1">
    <citation type="submission" date="2014-01" db="EMBL/GenBank/DDBJ databases">
        <title>Plasmidome dynamics in the species complex Clostridium novyi sensu lato converts strains of independent lineages into distinctly different pathogens.</title>
        <authorList>
            <person name="Skarin H."/>
            <person name="Segerman B."/>
        </authorList>
    </citation>
    <scope>NUCLEOTIDE SEQUENCE [LARGE SCALE GENOMIC DNA]</scope>
    <source>
        <strain evidence="11 12">4552</strain>
    </source>
</reference>
<dbReference type="RefSeq" id="WP_039252137.1">
    <property type="nucleotide sequence ID" value="NZ_JENJ01000003.1"/>
</dbReference>
<dbReference type="GO" id="GO:0016887">
    <property type="term" value="F:ATP hydrolysis activity"/>
    <property type="evidence" value="ECO:0007669"/>
    <property type="project" value="InterPro"/>
</dbReference>
<evidence type="ECO:0000256" key="1">
    <source>
        <dbReference type="ARBA" id="ARBA00004202"/>
    </source>
</evidence>
<evidence type="ECO:0000256" key="8">
    <source>
        <dbReference type="ARBA" id="ARBA00022967"/>
    </source>
</evidence>
<dbReference type="CDD" id="cd03215">
    <property type="entry name" value="ABC_Carb_Monos_II"/>
    <property type="match status" value="1"/>
</dbReference>
<evidence type="ECO:0000256" key="5">
    <source>
        <dbReference type="ARBA" id="ARBA00022737"/>
    </source>
</evidence>
<dbReference type="FunFam" id="3.40.50.300:FF:001390">
    <property type="entry name" value="ABC transporter, ATP-binding protein"/>
    <property type="match status" value="1"/>
</dbReference>
<keyword evidence="5" id="KW-0677">Repeat</keyword>
<comment type="similarity">
    <text evidence="2">Belongs to the ABC transporter superfamily.</text>
</comment>
<dbReference type="PROSITE" id="PS50893">
    <property type="entry name" value="ABC_TRANSPORTER_2"/>
    <property type="match status" value="2"/>
</dbReference>
<organism evidence="11 12">
    <name type="scientific">Clostridium novyi A str. 4552</name>
    <dbReference type="NCBI Taxonomy" id="1444289"/>
    <lineage>
        <taxon>Bacteria</taxon>
        <taxon>Bacillati</taxon>
        <taxon>Bacillota</taxon>
        <taxon>Clostridia</taxon>
        <taxon>Eubacteriales</taxon>
        <taxon>Clostridiaceae</taxon>
        <taxon>Clostridium</taxon>
    </lineage>
</organism>
<proteinExistence type="inferred from homology"/>
<dbReference type="InterPro" id="IPR017871">
    <property type="entry name" value="ABC_transporter-like_CS"/>
</dbReference>
<feature type="domain" description="ABC transporter" evidence="10">
    <location>
        <begin position="257"/>
        <end position="501"/>
    </location>
</feature>
<keyword evidence="4" id="KW-1003">Cell membrane</keyword>
<keyword evidence="8" id="KW-1278">Translocase</keyword>
<dbReference type="Proteomes" id="UP000030012">
    <property type="component" value="Unassembled WGS sequence"/>
</dbReference>
<dbReference type="InterPro" id="IPR003593">
    <property type="entry name" value="AAA+_ATPase"/>
</dbReference>
<dbReference type="FunFam" id="3.40.50.300:FF:000127">
    <property type="entry name" value="Ribose import ATP-binding protein RbsA"/>
    <property type="match status" value="1"/>
</dbReference>
<dbReference type="InterPro" id="IPR050107">
    <property type="entry name" value="ABC_carbohydrate_import_ATPase"/>
</dbReference>
<feature type="domain" description="ABC transporter" evidence="10">
    <location>
        <begin position="5"/>
        <end position="240"/>
    </location>
</feature>
<comment type="subcellular location">
    <subcellularLocation>
        <location evidence="1">Cell membrane</location>
        <topology evidence="1">Peripheral membrane protein</topology>
    </subcellularLocation>
</comment>
<dbReference type="Pfam" id="PF00005">
    <property type="entry name" value="ABC_tran"/>
    <property type="match status" value="2"/>
</dbReference>
<dbReference type="CDD" id="cd03216">
    <property type="entry name" value="ABC_Carb_Monos_I"/>
    <property type="match status" value="1"/>
</dbReference>
<evidence type="ECO:0000256" key="2">
    <source>
        <dbReference type="ARBA" id="ARBA00005417"/>
    </source>
</evidence>
<dbReference type="GO" id="GO:0005524">
    <property type="term" value="F:ATP binding"/>
    <property type="evidence" value="ECO:0007669"/>
    <property type="project" value="UniProtKB-KW"/>
</dbReference>
<dbReference type="InterPro" id="IPR027417">
    <property type="entry name" value="P-loop_NTPase"/>
</dbReference>
<sequence>MDKVVEMREITKIFPGTIANDNVNFDLLSGETHVLLGENGAGKTTLMNILYGLYQPEKGEIYIKGNKVKISNPNDAISLGIGMVHQHFKLVHNFTVAENIILGKETKKGIKLDIGKARKDVKELADKYGFNINPDDLIEDITVGQQQKVEILKTLYRGAEILILDEPTAVLTPAEIDELGIIIDNLKAEGKSVILITHKLKEVMKMSDRVTIIRRGKNTGVVKTKDTSIDELAELMVGRKVNLVVEKKESVPGEQVLVVKDLCAKDNRNIPALKGVKLTVRRGEIVGIAGVDGNGQKELVEVLTGLRKVESGTIELSSKDITGKTTKQIMELGVGHIPEDRQQRGLILPYSLYENSILGMHHKKPFSKNMVMNYKKIREHAKKLIREFDVRTPSDSVAASALSGGNQQKLIVAREISKDPDLLIASQPTRGVDVGAIEFIHKRLVGERDNNKAVLLVSFELDEILALSDKVAVMYDGKIVKVLDRKDATEQKIGVLMAGGTLENSEIEVKDIEECKEKQHI</sequence>
<dbReference type="OrthoDB" id="9771863at2"/>